<sequence length="198" mass="22107">MSKTRSETLFETWLVSNSLPFRAISAERGVSTPDYGVTIGEAEIIFELKQIEAGRNWADEMVHSGEVGKFIRDRITKSKRQIQAASKGGKPTVLIIYNDYDPFQLFGTEDHDFEHAMYGADTVVLAKDSGRLVDRFHGDGKSFQSGKNTSFSALARLRQAGRDAEVTVTIFENMHAAVPIDYVSLPPCFKVVRVNQSR</sequence>
<dbReference type="KEGG" id="ngg:RG540_CH18900"/>
<proteinExistence type="predicted"/>
<accession>A0A068SSL9</accession>
<keyword evidence="2" id="KW-1185">Reference proteome</keyword>
<reference evidence="2" key="1">
    <citation type="journal article" date="2014" name="BMC Genomics">
        <title>Genome sequencing of two Neorhizobium galegae strains reveals a noeT gene responsible for the unusual acetylation of the nodulation factors.</title>
        <authorList>
            <person name="Osterman J."/>
            <person name="Marsh J."/>
            <person name="Laine P.K."/>
            <person name="Zeng Z."/>
            <person name="Alatalo E."/>
            <person name="Sullivan J.T."/>
            <person name="Young J.P."/>
            <person name="Thomas-Oates J."/>
            <person name="Paulin L."/>
            <person name="Lindstrom K."/>
        </authorList>
    </citation>
    <scope>NUCLEOTIDE SEQUENCE [LARGE SCALE GENOMIC DNA]</scope>
    <source>
        <strain evidence="2">HAMBI 540</strain>
    </source>
</reference>
<dbReference type="HOGENOM" id="CLU_1376887_0_0_5"/>
<name>A0A068SSL9_NEOGA</name>
<protein>
    <submittedName>
        <fullName evidence="1">Uncharacterized protein</fullName>
    </submittedName>
</protein>
<dbReference type="EMBL" id="HG938353">
    <property type="protein sequence ID" value="CDN48060.1"/>
    <property type="molecule type" value="Genomic_DNA"/>
</dbReference>
<dbReference type="AlphaFoldDB" id="A0A068SSL9"/>
<dbReference type="OrthoDB" id="5997290at2"/>
<dbReference type="RefSeq" id="WP_038587031.1">
    <property type="nucleotide sequence ID" value="NZ_HG938353.1"/>
</dbReference>
<evidence type="ECO:0000313" key="1">
    <source>
        <dbReference type="EMBL" id="CDN48060.1"/>
    </source>
</evidence>
<organism evidence="1 2">
    <name type="scientific">Neorhizobium galegae bv. orientalis str. HAMBI 540</name>
    <dbReference type="NCBI Taxonomy" id="1028800"/>
    <lineage>
        <taxon>Bacteria</taxon>
        <taxon>Pseudomonadati</taxon>
        <taxon>Pseudomonadota</taxon>
        <taxon>Alphaproteobacteria</taxon>
        <taxon>Hyphomicrobiales</taxon>
        <taxon>Rhizobiaceae</taxon>
        <taxon>Rhizobium/Agrobacterium group</taxon>
        <taxon>Neorhizobium</taxon>
    </lineage>
</organism>
<dbReference type="Proteomes" id="UP000028181">
    <property type="component" value="Chromosome I"/>
</dbReference>
<evidence type="ECO:0000313" key="2">
    <source>
        <dbReference type="Proteomes" id="UP000028181"/>
    </source>
</evidence>
<dbReference type="GeneID" id="24257883"/>
<gene>
    <name evidence="1" type="ORF">RG540_CH18900</name>
</gene>